<evidence type="ECO:0000313" key="3">
    <source>
        <dbReference type="Proteomes" id="UP000070700"/>
    </source>
</evidence>
<dbReference type="InParanoid" id="A0A132BCM7"/>
<sequence>MPPKRKALASASGNARKSPRTKTAPARFGQDDGKREFKYSDPKSLENKPTFQNLEWYNLHKFIDDPDCQDMPADGELMEPYYDRVSDLGIPVTELGGDKLDKFVDECENRNQDIEGLYIYNDWSGWGVSEVMENMLKEFDAEVKKKDVSPYAKWGFVETFAGYVMEDGFDFLDNENSPSVKEIIDMLGLMTLTVFDVLSEHDLLKPGSEIKNLEIICLIILDFIVKDCGDFEIEWGCEVMRRCDEAGIELEKHVRKQVNIGVEDLQKLRDEYKMKERLDKDWDDEYETFRPNHRGGNKYDLTKMSMVLKRKYSIGPEEEVDETD</sequence>
<proteinExistence type="predicted"/>
<dbReference type="AlphaFoldDB" id="A0A132BCM7"/>
<dbReference type="KEGG" id="psco:LY89DRAFT_657758"/>
<dbReference type="RefSeq" id="XP_018063762.1">
    <property type="nucleotide sequence ID" value="XM_018212443.1"/>
</dbReference>
<name>A0A132BCM7_MOLSC</name>
<evidence type="ECO:0000256" key="1">
    <source>
        <dbReference type="SAM" id="MobiDB-lite"/>
    </source>
</evidence>
<dbReference type="OrthoDB" id="10037289at2759"/>
<accession>A0A132BCM7</accession>
<dbReference type="Proteomes" id="UP000070700">
    <property type="component" value="Unassembled WGS sequence"/>
</dbReference>
<keyword evidence="3" id="KW-1185">Reference proteome</keyword>
<protein>
    <submittedName>
        <fullName evidence="2">Uncharacterized protein</fullName>
    </submittedName>
</protein>
<organism evidence="2 3">
    <name type="scientific">Mollisia scopiformis</name>
    <name type="common">Conifer needle endophyte fungus</name>
    <name type="synonym">Phialocephala scopiformis</name>
    <dbReference type="NCBI Taxonomy" id="149040"/>
    <lineage>
        <taxon>Eukaryota</taxon>
        <taxon>Fungi</taxon>
        <taxon>Dikarya</taxon>
        <taxon>Ascomycota</taxon>
        <taxon>Pezizomycotina</taxon>
        <taxon>Leotiomycetes</taxon>
        <taxon>Helotiales</taxon>
        <taxon>Mollisiaceae</taxon>
        <taxon>Mollisia</taxon>
    </lineage>
</organism>
<gene>
    <name evidence="2" type="ORF">LY89DRAFT_657758</name>
</gene>
<dbReference type="GeneID" id="28822169"/>
<feature type="compositionally biased region" description="Basic and acidic residues" evidence="1">
    <location>
        <begin position="29"/>
        <end position="44"/>
    </location>
</feature>
<reference evidence="2 3" key="1">
    <citation type="submission" date="2015-10" db="EMBL/GenBank/DDBJ databases">
        <title>Full genome of DAOMC 229536 Phialocephala scopiformis, a fungal endophyte of spruce producing the potent anti-insectan compound rugulosin.</title>
        <authorList>
            <consortium name="DOE Joint Genome Institute"/>
            <person name="Walker A.K."/>
            <person name="Frasz S.L."/>
            <person name="Seifert K.A."/>
            <person name="Miller J.D."/>
            <person name="Mondo S.J."/>
            <person name="Labutti K."/>
            <person name="Lipzen A."/>
            <person name="Dockter R."/>
            <person name="Kennedy M."/>
            <person name="Grigoriev I.V."/>
            <person name="Spatafora J.W."/>
        </authorList>
    </citation>
    <scope>NUCLEOTIDE SEQUENCE [LARGE SCALE GENOMIC DNA]</scope>
    <source>
        <strain evidence="2 3">CBS 120377</strain>
    </source>
</reference>
<evidence type="ECO:0000313" key="2">
    <source>
        <dbReference type="EMBL" id="KUJ09407.1"/>
    </source>
</evidence>
<dbReference type="EMBL" id="KQ947432">
    <property type="protein sequence ID" value="KUJ09407.1"/>
    <property type="molecule type" value="Genomic_DNA"/>
</dbReference>
<feature type="region of interest" description="Disordered" evidence="1">
    <location>
        <begin position="1"/>
        <end position="44"/>
    </location>
</feature>